<evidence type="ECO:0000313" key="2">
    <source>
        <dbReference type="EMBL" id="ADY14125.1"/>
    </source>
</evidence>
<evidence type="ECO:0000256" key="1">
    <source>
        <dbReference type="SAM" id="MobiDB-lite"/>
    </source>
</evidence>
<dbReference type="Proteomes" id="UP000008466">
    <property type="component" value="Chromosome"/>
</dbReference>
<keyword evidence="3" id="KW-1185">Reference proteome</keyword>
<reference evidence="3" key="1">
    <citation type="submission" date="2011-02" db="EMBL/GenBank/DDBJ databases">
        <title>Complete sequence of Spirochaeta sp. Buddy.</title>
        <authorList>
            <person name="Lucas S."/>
            <person name="Copeland A."/>
            <person name="Lapidus A."/>
            <person name="Cheng J.-F."/>
            <person name="Goodwin L."/>
            <person name="Pitluck S."/>
            <person name="Zeytun A."/>
            <person name="Detter J.C."/>
            <person name="Han C."/>
            <person name="Tapia R."/>
            <person name="Land M."/>
            <person name="Hauser L."/>
            <person name="Kyrpides N."/>
            <person name="Ivanova N."/>
            <person name="Mikhailova N."/>
            <person name="Pagani I."/>
            <person name="Ritalahti K.M."/>
            <person name="Loeffler F.E."/>
            <person name="Woyke T."/>
        </authorList>
    </citation>
    <scope>NUCLEOTIDE SEQUENCE [LARGE SCALE GENOMIC DNA]</scope>
    <source>
        <strain evidence="3">ATCC BAA-1886 / DSM 22777 / Buddy</strain>
    </source>
</reference>
<dbReference type="OrthoDB" id="10008122at2"/>
<dbReference type="STRING" id="158189.SpiBuddy_2306"/>
<proteinExistence type="predicted"/>
<feature type="region of interest" description="Disordered" evidence="1">
    <location>
        <begin position="42"/>
        <end position="83"/>
    </location>
</feature>
<feature type="compositionally biased region" description="Basic and acidic residues" evidence="1">
    <location>
        <begin position="71"/>
        <end position="83"/>
    </location>
</feature>
<dbReference type="RefSeq" id="WP_013607974.1">
    <property type="nucleotide sequence ID" value="NC_015152.1"/>
</dbReference>
<organism evidence="2 3">
    <name type="scientific">Sphaerochaeta globosa (strain ATCC BAA-1886 / DSM 22777 / Buddy)</name>
    <name type="common">Spirochaeta sp. (strain Buddy)</name>
    <dbReference type="NCBI Taxonomy" id="158189"/>
    <lineage>
        <taxon>Bacteria</taxon>
        <taxon>Pseudomonadati</taxon>
        <taxon>Spirochaetota</taxon>
        <taxon>Spirochaetia</taxon>
        <taxon>Spirochaetales</taxon>
        <taxon>Sphaerochaetaceae</taxon>
        <taxon>Sphaerochaeta</taxon>
    </lineage>
</organism>
<dbReference type="AlphaFoldDB" id="F0RSL2"/>
<dbReference type="EMBL" id="CP002541">
    <property type="protein sequence ID" value="ADY14125.1"/>
    <property type="molecule type" value="Genomic_DNA"/>
</dbReference>
<dbReference type="HOGENOM" id="CLU_760544_0_0_12"/>
<accession>F0RSL2</accession>
<dbReference type="KEGG" id="sbu:SpiBuddy_2306"/>
<name>F0RSL2_SPHGB</name>
<gene>
    <name evidence="2" type="ordered locus">SpiBuddy_2306</name>
</gene>
<feature type="compositionally biased region" description="Low complexity" evidence="1">
    <location>
        <begin position="59"/>
        <end position="70"/>
    </location>
</feature>
<evidence type="ECO:0000313" key="3">
    <source>
        <dbReference type="Proteomes" id="UP000008466"/>
    </source>
</evidence>
<protein>
    <submittedName>
        <fullName evidence="2">Uncharacterized protein</fullName>
    </submittedName>
</protein>
<sequence>MNKTWSVVLIILACLGVLSGTYWYFVLRPATSTTEQIEAASVPVQKQSAAPSGQPPAPTVNNQPVPQVPEVKPKQEATEPLEVGKQEPIVEVGIEQPVVGVSSPLPPPIDPLLLSGLLKLPVPSAPKVPVPFAVREPLVQASNEVALPAETPSADVQPIPVEPAVIVEETPEMVVPETKAPQEEPSAIEVAPESEKVVLTPSVPQTPVIPTTRVEIDPQPLTWTIGTAVSFANFGLPLPLTHNGFSVQVDILKHTDTLFSFGGALEYGQIDGDSYLSVLAKGQWTFREDRAFNIPVSVSLGPTFLMGTSNEFGLSAKVLGGFSYEIVRNLRFFYQAGIQAQWVITKPDFTLTLEPMRVGFSYSF</sequence>